<organism evidence="1 2">
    <name type="scientific">Fusarium equiseti</name>
    <name type="common">Fusarium scirpi</name>
    <dbReference type="NCBI Taxonomy" id="61235"/>
    <lineage>
        <taxon>Eukaryota</taxon>
        <taxon>Fungi</taxon>
        <taxon>Dikarya</taxon>
        <taxon>Ascomycota</taxon>
        <taxon>Pezizomycotina</taxon>
        <taxon>Sordariomycetes</taxon>
        <taxon>Hypocreomycetidae</taxon>
        <taxon>Hypocreales</taxon>
        <taxon>Nectriaceae</taxon>
        <taxon>Fusarium</taxon>
        <taxon>Fusarium incarnatum-equiseti species complex</taxon>
    </lineage>
</organism>
<protein>
    <submittedName>
        <fullName evidence="1">Uncharacterized protein</fullName>
    </submittedName>
</protein>
<dbReference type="EMBL" id="CAJSTJ010000160">
    <property type="protein sequence ID" value="CAG7563680.1"/>
    <property type="molecule type" value="Genomic_DNA"/>
</dbReference>
<proteinExistence type="predicted"/>
<evidence type="ECO:0000313" key="1">
    <source>
        <dbReference type="EMBL" id="CAG7563680.1"/>
    </source>
</evidence>
<accession>A0A8J2IZP0</accession>
<name>A0A8J2IZP0_FUSEQ</name>
<reference evidence="1" key="1">
    <citation type="submission" date="2021-05" db="EMBL/GenBank/DDBJ databases">
        <authorList>
            <person name="Khan N."/>
        </authorList>
    </citation>
    <scope>NUCLEOTIDE SEQUENCE</scope>
</reference>
<gene>
    <name evidence="1" type="ORF">FEQUK3_LOCUS9399</name>
</gene>
<evidence type="ECO:0000313" key="2">
    <source>
        <dbReference type="Proteomes" id="UP000693738"/>
    </source>
</evidence>
<comment type="caution">
    <text evidence="1">The sequence shown here is derived from an EMBL/GenBank/DDBJ whole genome shotgun (WGS) entry which is preliminary data.</text>
</comment>
<dbReference type="AlphaFoldDB" id="A0A8J2IZP0"/>
<dbReference type="Proteomes" id="UP000693738">
    <property type="component" value="Unassembled WGS sequence"/>
</dbReference>
<sequence length="158" mass="18006">MKQMCNKHAEKAGHGEKGFDGATCLYWMMHFFCDKVRGLKLQKPTATREEIRSHILDRWNLPIVPWKRSPFKASLCKGPDHGIGIKFGMVDSEVFDPKNGINLCKSTVVVDTWCTNHSMRNYATSDWPSFPATLTVVPLHHSFFRVDLTLGGKVWKGR</sequence>